<keyword evidence="2 5" id="KW-0645">Protease</keyword>
<keyword evidence="4" id="KW-0378">Hydrolase</keyword>
<protein>
    <submittedName>
        <fullName evidence="5">Hydrogenase maturation protease</fullName>
    </submittedName>
</protein>
<evidence type="ECO:0000256" key="3">
    <source>
        <dbReference type="ARBA" id="ARBA00022750"/>
    </source>
</evidence>
<dbReference type="Gene3D" id="3.40.50.1450">
    <property type="entry name" value="HybD-like"/>
    <property type="match status" value="1"/>
</dbReference>
<comment type="similarity">
    <text evidence="1">Belongs to the peptidase A31 family.</text>
</comment>
<dbReference type="Pfam" id="PF01750">
    <property type="entry name" value="HycI"/>
    <property type="match status" value="1"/>
</dbReference>
<keyword evidence="6" id="KW-1185">Reference proteome</keyword>
<evidence type="ECO:0000256" key="1">
    <source>
        <dbReference type="ARBA" id="ARBA00006814"/>
    </source>
</evidence>
<evidence type="ECO:0000313" key="6">
    <source>
        <dbReference type="Proteomes" id="UP000198327"/>
    </source>
</evidence>
<evidence type="ECO:0000256" key="4">
    <source>
        <dbReference type="ARBA" id="ARBA00022801"/>
    </source>
</evidence>
<dbReference type="NCBIfam" id="TIGR00072">
    <property type="entry name" value="hydrog_prot"/>
    <property type="match status" value="1"/>
</dbReference>
<evidence type="ECO:0000256" key="2">
    <source>
        <dbReference type="ARBA" id="ARBA00022670"/>
    </source>
</evidence>
<evidence type="ECO:0000313" key="5">
    <source>
        <dbReference type="EMBL" id="SNT04481.1"/>
    </source>
</evidence>
<reference evidence="6" key="1">
    <citation type="submission" date="2017-06" db="EMBL/GenBank/DDBJ databases">
        <authorList>
            <person name="Varghese N."/>
            <person name="Submissions S."/>
        </authorList>
    </citation>
    <scope>NUCLEOTIDE SEQUENCE [LARGE SCALE GENOMIC DNA]</scope>
    <source>
        <strain evidence="6">JCM 23211</strain>
    </source>
</reference>
<dbReference type="GO" id="GO:0008047">
    <property type="term" value="F:enzyme activator activity"/>
    <property type="evidence" value="ECO:0007669"/>
    <property type="project" value="InterPro"/>
</dbReference>
<dbReference type="OrthoDB" id="3828930at2"/>
<dbReference type="SUPFAM" id="SSF53163">
    <property type="entry name" value="HybD-like"/>
    <property type="match status" value="1"/>
</dbReference>
<name>A0A239JEY6_9NOCA</name>
<dbReference type="GO" id="GO:0004190">
    <property type="term" value="F:aspartic-type endopeptidase activity"/>
    <property type="evidence" value="ECO:0007669"/>
    <property type="project" value="UniProtKB-KW"/>
</dbReference>
<dbReference type="PANTHER" id="PTHR30302">
    <property type="entry name" value="HYDROGENASE 1 MATURATION PROTEASE"/>
    <property type="match status" value="1"/>
</dbReference>
<dbReference type="InterPro" id="IPR000671">
    <property type="entry name" value="Peptidase_A31"/>
</dbReference>
<dbReference type="PRINTS" id="PR00446">
    <property type="entry name" value="HYDRGNUPTAKE"/>
</dbReference>
<gene>
    <name evidence="5" type="ORF">SAMN05421642_108197</name>
</gene>
<proteinExistence type="inferred from homology"/>
<keyword evidence="3" id="KW-0064">Aspartyl protease</keyword>
<dbReference type="EMBL" id="FZOW01000008">
    <property type="protein sequence ID" value="SNT04481.1"/>
    <property type="molecule type" value="Genomic_DNA"/>
</dbReference>
<dbReference type="RefSeq" id="WP_089247664.1">
    <property type="nucleotide sequence ID" value="NZ_FZOW01000008.1"/>
</dbReference>
<dbReference type="Proteomes" id="UP000198327">
    <property type="component" value="Unassembled WGS sequence"/>
</dbReference>
<accession>A0A239JEY6</accession>
<dbReference type="AlphaFoldDB" id="A0A239JEY6"/>
<dbReference type="InterPro" id="IPR023430">
    <property type="entry name" value="Pept_HybD-like_dom_sf"/>
</dbReference>
<organism evidence="5 6">
    <name type="scientific">Rhodococcoides kyotonense</name>
    <dbReference type="NCBI Taxonomy" id="398843"/>
    <lineage>
        <taxon>Bacteria</taxon>
        <taxon>Bacillati</taxon>
        <taxon>Actinomycetota</taxon>
        <taxon>Actinomycetes</taxon>
        <taxon>Mycobacteriales</taxon>
        <taxon>Nocardiaceae</taxon>
        <taxon>Rhodococcoides</taxon>
    </lineage>
</organism>
<dbReference type="GO" id="GO:0016485">
    <property type="term" value="P:protein processing"/>
    <property type="evidence" value="ECO:0007669"/>
    <property type="project" value="TreeGrafter"/>
</dbReference>
<sequence>MHVLIAGIGNIFFGDDGFGPEVSRRIPLADLPTGVRNVDYGIRGLHLAYDLLENPDALVLVDAVPNRGEPGALRRFQVTESDLGNGDFDPHGMSPMTVLSLLDSIGAQLPPRTVVIGCQVDTVAEGIGLSAPVAAAVDDAVALVLEEVV</sequence>
<dbReference type="PANTHER" id="PTHR30302:SF1">
    <property type="entry name" value="HYDROGENASE 2 MATURATION PROTEASE"/>
    <property type="match status" value="1"/>
</dbReference>